<gene>
    <name evidence="4" type="primary">LOC128202613</name>
</gene>
<protein>
    <submittedName>
        <fullName evidence="4">Uncharacterized protein LOC128202613</fullName>
    </submittedName>
</protein>
<feature type="compositionally biased region" description="Polar residues" evidence="1">
    <location>
        <begin position="58"/>
        <end position="80"/>
    </location>
</feature>
<dbReference type="Pfam" id="PF17921">
    <property type="entry name" value="Integrase_H2C2"/>
    <property type="match status" value="1"/>
</dbReference>
<evidence type="ECO:0000259" key="2">
    <source>
        <dbReference type="PROSITE" id="PS50994"/>
    </source>
</evidence>
<proteinExistence type="predicted"/>
<dbReference type="GeneID" id="128202613"/>
<dbReference type="InterPro" id="IPR036397">
    <property type="entry name" value="RNaseH_sf"/>
</dbReference>
<dbReference type="InterPro" id="IPR008042">
    <property type="entry name" value="Retrotrans_Pao"/>
</dbReference>
<dbReference type="PROSITE" id="PS50994">
    <property type="entry name" value="INTEGRASE"/>
    <property type="match status" value="1"/>
</dbReference>
<dbReference type="CDD" id="cd01644">
    <property type="entry name" value="RT_pepA17"/>
    <property type="match status" value="1"/>
</dbReference>
<dbReference type="Pfam" id="PF05380">
    <property type="entry name" value="Peptidase_A17"/>
    <property type="match status" value="1"/>
</dbReference>
<dbReference type="RefSeq" id="XP_052759496.1">
    <property type="nucleotide sequence ID" value="XM_052903536.1"/>
</dbReference>
<accession>A0ABM3N7D1</accession>
<evidence type="ECO:0000313" key="3">
    <source>
        <dbReference type="Proteomes" id="UP001652740"/>
    </source>
</evidence>
<dbReference type="InterPro" id="IPR012337">
    <property type="entry name" value="RNaseH-like_sf"/>
</dbReference>
<dbReference type="InterPro" id="IPR041588">
    <property type="entry name" value="Integrase_H2C2"/>
</dbReference>
<dbReference type="Gene3D" id="3.30.420.10">
    <property type="entry name" value="Ribonuclease H-like superfamily/Ribonuclease H"/>
    <property type="match status" value="1"/>
</dbReference>
<reference evidence="4" key="1">
    <citation type="submission" date="2025-08" db="UniProtKB">
        <authorList>
            <consortium name="RefSeq"/>
        </authorList>
    </citation>
    <scope>IDENTIFICATION</scope>
    <source>
        <tissue evidence="4">Whole larvae</tissue>
    </source>
</reference>
<keyword evidence="3" id="KW-1185">Reference proteome</keyword>
<evidence type="ECO:0000313" key="4">
    <source>
        <dbReference type="RefSeq" id="XP_052759496.1"/>
    </source>
</evidence>
<organism evidence="3 4">
    <name type="scientific">Galleria mellonella</name>
    <name type="common">Greater wax moth</name>
    <dbReference type="NCBI Taxonomy" id="7137"/>
    <lineage>
        <taxon>Eukaryota</taxon>
        <taxon>Metazoa</taxon>
        <taxon>Ecdysozoa</taxon>
        <taxon>Arthropoda</taxon>
        <taxon>Hexapoda</taxon>
        <taxon>Insecta</taxon>
        <taxon>Pterygota</taxon>
        <taxon>Neoptera</taxon>
        <taxon>Endopterygota</taxon>
        <taxon>Lepidoptera</taxon>
        <taxon>Glossata</taxon>
        <taxon>Ditrysia</taxon>
        <taxon>Pyraloidea</taxon>
        <taxon>Pyralidae</taxon>
        <taxon>Galleriinae</taxon>
        <taxon>Galleria</taxon>
    </lineage>
</organism>
<dbReference type="Pfam" id="PF00078">
    <property type="entry name" value="RVT_1"/>
    <property type="match status" value="1"/>
</dbReference>
<dbReference type="PANTHER" id="PTHR47331:SF1">
    <property type="entry name" value="GAG-LIKE PROTEIN"/>
    <property type="match status" value="1"/>
</dbReference>
<feature type="domain" description="Integrase catalytic" evidence="2">
    <location>
        <begin position="1353"/>
        <end position="1539"/>
    </location>
</feature>
<sequence>MFNTPPRDKLLSYKERHKLTDRLECASEHVLAKDAAAVVPPRGTVRSNISLRGENELFKQQSRQHPTSMKNESTTSSKLSRASEVKRKQLELQAARAKAQIQLDLIDKELEANLAIINDGSRKSDHLSKSASICDQHVHSHVEHWLEQSNVQPSCYPDLDLNTAPTKKAVPATDCLQNSRPVTGIEDSILQLAHTLKDMMVNSSSRQDERFLSRMATPRDLPTYSGDCIEWLHFKSAYQESTRVCQFSDSENLWRLRRALRGDAKEAVTDLLIGNTSPSDIMSALELRKPAHTDMQPVASVEISPPQYESSSGTDATIAYVDSATNVSAPGHLSRADSDAVTSCDVMLKIVKVKLSGPNGTVSTYALLDDGASISMIDSVLVNELGLESLTSSSVKFIDAFGVEVYQSDAPKVCLRISGHDNCNYNITLRNVSALKLPMQNLSVINNIHCKHLSSVKQFVCTENVVPRLLIGEDNYFLLAPLEILHGNKFEPYATRCRLGWSIHGNYSRSNSSLTLGHSFHVMHSDEVSEINILNDLVQNSYKLDCIGISTLCRENTADLRAVNILDQTARNVNNRWEVGLPFVKDELYIPDSYNYALSRLQGLLRKFKTDSAYAARYRTEMHKLFDNGYARELKENELSADRIWYLCHFGVLNPNKPDKLRLVFDGAGKVNGLCLNDILLTGPDLYNSLLGIMLRFREHKYVIVGDIKDMFLRIRIRAEDQHLLRFLWQEDDNSPTKTCVMQSLIFGATCSPFIAQHIKNKNALKYEDLYPEAVNVIINNHYMDDCLYSCDSEEKAIKLVREITEIHSHGGFEIGRWSSNSKPVLNTIPQQSLAQSAVAFKHGANNTTERTLGLIWYPNDDAFSFKISFNRIPQNISNGIEPPTKAQMLSILMSVYDIHGFLSPCIIKGKILFQSVHRSGVEWKCHIQPKEFAQFTSWLHELKKLDTLRIPRCYSNCSEWTHCYNNISNYVSCNNNFVDIQLHTFCDASTKAYSAVSYWRLTRSDGYVQISFVGSKSRVSPLRPVSIPRLELQGALLAARLANIIDSDHKDFKPTTRYFWTDSSTVLQWIRSDPRNYKPYVAHRLGEIDELTKNCEWRYVPSDINIADVATRDDALPLTYSDSWFQGPAFLRRPESEWPKDRKFSKTSQDVICEERSINVVTCSSELSLPSEDNISNWITLVRATARVLLFIRKCQRKNIQLDVSLMKEAEKLLIKKCQQDTFLTEISCLQQDKPIMRNSRLLKLTPYLDETGVLRVGGRIDRAAGVEPSTLRPVILDGRHRITRLLVYHHHKEAMHGSNELVVNQLRQHYWILKLRPTVRTVAAQCLSCRSRRASPQPQRMADLPAARLQIHRRPFSFTGVDFFGPMDVTIGRRRQKRYCMLFTCLTIRAIHIEVTEDLSTDSAIMALRRMGARRGLPTVIYSDNGTNLRGADTELKRSIAEIDVKALCDDGAIRGLEWRFIPPGAPEMGGAWERMVCTVKTALKVTLKERAPHPDTLATILTEVESLVNSRPITHVSMDPNYPEALSPNHFLIGTSSTGPMYGQFNDSDLSLRKRWRIAQRITDMFWNRWMREYLPTLLPRQKWTEETRSLQVGDYLLIVDPKLDRGCWRHGIVTASHTGEDGRVRVVDVRTRAGLMRRPVTRVALLSPASIDSAN</sequence>
<dbReference type="PANTHER" id="PTHR47331">
    <property type="entry name" value="PHD-TYPE DOMAIN-CONTAINING PROTEIN"/>
    <property type="match status" value="1"/>
</dbReference>
<dbReference type="InterPro" id="IPR040676">
    <property type="entry name" value="DUF5641"/>
</dbReference>
<evidence type="ECO:0000256" key="1">
    <source>
        <dbReference type="SAM" id="MobiDB-lite"/>
    </source>
</evidence>
<dbReference type="InterPro" id="IPR043502">
    <property type="entry name" value="DNA/RNA_pol_sf"/>
</dbReference>
<feature type="region of interest" description="Disordered" evidence="1">
    <location>
        <begin position="51"/>
        <end position="82"/>
    </location>
</feature>
<dbReference type="SUPFAM" id="SSF53098">
    <property type="entry name" value="Ribonuclease H-like"/>
    <property type="match status" value="1"/>
</dbReference>
<dbReference type="Gene3D" id="3.30.70.270">
    <property type="match status" value="1"/>
</dbReference>
<dbReference type="Proteomes" id="UP001652740">
    <property type="component" value="Unplaced"/>
</dbReference>
<dbReference type="Gene3D" id="3.10.10.10">
    <property type="entry name" value="HIV Type 1 Reverse Transcriptase, subunit A, domain 1"/>
    <property type="match status" value="1"/>
</dbReference>
<dbReference type="InterPro" id="IPR000477">
    <property type="entry name" value="RT_dom"/>
</dbReference>
<name>A0ABM3N7D1_GALME</name>
<dbReference type="InterPro" id="IPR043128">
    <property type="entry name" value="Rev_trsase/Diguanyl_cyclase"/>
</dbReference>
<dbReference type="InterPro" id="IPR001584">
    <property type="entry name" value="Integrase_cat-core"/>
</dbReference>
<dbReference type="SUPFAM" id="SSF56672">
    <property type="entry name" value="DNA/RNA polymerases"/>
    <property type="match status" value="1"/>
</dbReference>
<dbReference type="Pfam" id="PF18701">
    <property type="entry name" value="DUF5641"/>
    <property type="match status" value="1"/>
</dbReference>